<evidence type="ECO:0000313" key="4">
    <source>
        <dbReference type="Proteomes" id="UP000678513"/>
    </source>
</evidence>
<feature type="region of interest" description="Disordered" evidence="1">
    <location>
        <begin position="241"/>
        <end position="304"/>
    </location>
</feature>
<feature type="compositionally biased region" description="Basic and acidic residues" evidence="1">
    <location>
        <begin position="257"/>
        <end position="272"/>
    </location>
</feature>
<dbReference type="EMBL" id="CP072384">
    <property type="protein sequence ID" value="QUC09226.1"/>
    <property type="molecule type" value="Genomic_DNA"/>
</dbReference>
<keyword evidence="2" id="KW-0732">Signal</keyword>
<keyword evidence="4" id="KW-1185">Reference proteome</keyword>
<proteinExistence type="predicted"/>
<feature type="compositionally biased region" description="Polar residues" evidence="1">
    <location>
        <begin position="278"/>
        <end position="290"/>
    </location>
</feature>
<evidence type="ECO:0000313" key="3">
    <source>
        <dbReference type="EMBL" id="QUC09226.1"/>
    </source>
</evidence>
<sequence>MRKHALTGVAALAIGLGFFTAPAAQADGSASLEVYAVGTAQNGAAPVWLGGQCSSGASRATLHFLAGEFPGLEFAHPVEVASPSPGTQSPEVPSEAGNDDPDNKVDVTLNSDGSFEYIYDTSGVQQVIANCIYPDGNVASTSTEVNADLPTKPALSASSNEQQEFYPGGTIELSLRGFAAGQSAEAYMHSKPMFFWDGNTGSGNIDVRTKIPENATPGKHHLTIRARNGQRAIFAFLLRNKPAGDSGGSTAGPVQPRGDKPAQQREGREKTVAHKQQGKQQSTGGRQVSQRLPAVMPKLPKTGF</sequence>
<feature type="signal peptide" evidence="2">
    <location>
        <begin position="1"/>
        <end position="26"/>
    </location>
</feature>
<dbReference type="RefSeq" id="WP_212326455.1">
    <property type="nucleotide sequence ID" value="NZ_AP024463.1"/>
</dbReference>
<name>A0ABX7Y861_9ACTN</name>
<feature type="region of interest" description="Disordered" evidence="1">
    <location>
        <begin position="78"/>
        <end position="106"/>
    </location>
</feature>
<feature type="chain" id="PRO_5047388312" evidence="2">
    <location>
        <begin position="27"/>
        <end position="304"/>
    </location>
</feature>
<accession>A0ABX7Y861</accession>
<gene>
    <name evidence="3" type="ORF">J5A65_05785</name>
</gene>
<evidence type="ECO:0000256" key="2">
    <source>
        <dbReference type="SAM" id="SignalP"/>
    </source>
</evidence>
<protein>
    <submittedName>
        <fullName evidence="3">Uncharacterized protein</fullName>
    </submittedName>
</protein>
<organism evidence="3 4">
    <name type="scientific">Arachnia rubra</name>
    <dbReference type="NCBI Taxonomy" id="1547448"/>
    <lineage>
        <taxon>Bacteria</taxon>
        <taxon>Bacillati</taxon>
        <taxon>Actinomycetota</taxon>
        <taxon>Actinomycetes</taxon>
        <taxon>Propionibacteriales</taxon>
        <taxon>Propionibacteriaceae</taxon>
        <taxon>Arachnia</taxon>
    </lineage>
</organism>
<dbReference type="Proteomes" id="UP000678513">
    <property type="component" value="Chromosome"/>
</dbReference>
<reference evidence="3 4" key="1">
    <citation type="submission" date="2021-03" db="EMBL/GenBank/DDBJ databases">
        <title>Human Oral Microbial Genomes.</title>
        <authorList>
            <person name="Johnston C.D."/>
            <person name="Chen T."/>
            <person name="Dewhirst F.E."/>
        </authorList>
    </citation>
    <scope>NUCLEOTIDE SEQUENCE [LARGE SCALE GENOMIC DNA]</scope>
    <source>
        <strain evidence="3 4">DSMZ 100122</strain>
    </source>
</reference>
<evidence type="ECO:0000256" key="1">
    <source>
        <dbReference type="SAM" id="MobiDB-lite"/>
    </source>
</evidence>